<gene>
    <name evidence="1" type="ORF">KZH69_10475</name>
</gene>
<evidence type="ECO:0000313" key="2">
    <source>
        <dbReference type="Proteomes" id="UP000812031"/>
    </source>
</evidence>
<reference evidence="1 2" key="1">
    <citation type="submission" date="2021-07" db="EMBL/GenBank/DDBJ databases">
        <title>Flavobacterium sp. nov. isolated from sediment on the Taihu Lake.</title>
        <authorList>
            <person name="Qu J.-H."/>
        </authorList>
    </citation>
    <scope>NUCLEOTIDE SEQUENCE [LARGE SCALE GENOMIC DNA]</scope>
    <source>
        <strain evidence="1 2">NAS39</strain>
    </source>
</reference>
<dbReference type="RefSeq" id="WP_219317394.1">
    <property type="nucleotide sequence ID" value="NZ_JAHWYN010000008.1"/>
</dbReference>
<protein>
    <recommendedName>
        <fullName evidence="3">Endonuclease/exonuclease/phosphatase family protein</fullName>
    </recommendedName>
</protein>
<proteinExistence type="predicted"/>
<accession>A0ABS6XWH0</accession>
<organism evidence="1 2">
    <name type="scientific">Flavobacterium taihuense</name>
    <dbReference type="NCBI Taxonomy" id="2857508"/>
    <lineage>
        <taxon>Bacteria</taxon>
        <taxon>Pseudomonadati</taxon>
        <taxon>Bacteroidota</taxon>
        <taxon>Flavobacteriia</taxon>
        <taxon>Flavobacteriales</taxon>
        <taxon>Flavobacteriaceae</taxon>
        <taxon>Flavobacterium</taxon>
    </lineage>
</organism>
<dbReference type="EMBL" id="JAHWYN010000008">
    <property type="protein sequence ID" value="MBW4360909.1"/>
    <property type="molecule type" value="Genomic_DNA"/>
</dbReference>
<sequence>MKIITWNCNLDFLKKVESALAHKLDILIIKECKNLDKLKFDSKIQLPAALLWNGKFSCKL</sequence>
<keyword evidence="2" id="KW-1185">Reference proteome</keyword>
<name>A0ABS6XWH0_9FLAO</name>
<evidence type="ECO:0000313" key="1">
    <source>
        <dbReference type="EMBL" id="MBW4360909.1"/>
    </source>
</evidence>
<dbReference type="Proteomes" id="UP000812031">
    <property type="component" value="Unassembled WGS sequence"/>
</dbReference>
<evidence type="ECO:0008006" key="3">
    <source>
        <dbReference type="Google" id="ProtNLM"/>
    </source>
</evidence>
<comment type="caution">
    <text evidence="1">The sequence shown here is derived from an EMBL/GenBank/DDBJ whole genome shotgun (WGS) entry which is preliminary data.</text>
</comment>